<evidence type="ECO:0000313" key="1">
    <source>
        <dbReference type="EMBL" id="CAB4140479.1"/>
    </source>
</evidence>
<dbReference type="EMBL" id="LR796372">
    <property type="protein sequence ID" value="CAB4140479.1"/>
    <property type="molecule type" value="Genomic_DNA"/>
</dbReference>
<accession>A0A6J5M9S7</accession>
<gene>
    <name evidence="1" type="ORF">UFOVP406_28</name>
</gene>
<organism evidence="1">
    <name type="scientific">uncultured Caudovirales phage</name>
    <dbReference type="NCBI Taxonomy" id="2100421"/>
    <lineage>
        <taxon>Viruses</taxon>
        <taxon>Duplodnaviria</taxon>
        <taxon>Heunggongvirae</taxon>
        <taxon>Uroviricota</taxon>
        <taxon>Caudoviricetes</taxon>
        <taxon>Peduoviridae</taxon>
        <taxon>Maltschvirus</taxon>
        <taxon>Maltschvirus maltsch</taxon>
    </lineage>
</organism>
<protein>
    <submittedName>
        <fullName evidence="1">Uncharacterized protein</fullName>
    </submittedName>
</protein>
<proteinExistence type="predicted"/>
<sequence length="45" mass="5100">MLPWAPQMLTPLGQQVRAYLMSDIRKPTDIATDDNRLSQETPNDA</sequence>
<name>A0A6J5M9S7_9CAUD</name>
<reference evidence="1" key="1">
    <citation type="submission" date="2020-04" db="EMBL/GenBank/DDBJ databases">
        <authorList>
            <person name="Chiriac C."/>
            <person name="Salcher M."/>
            <person name="Ghai R."/>
            <person name="Kavagutti S V."/>
        </authorList>
    </citation>
    <scope>NUCLEOTIDE SEQUENCE</scope>
</reference>